<keyword evidence="5" id="KW-1185">Reference proteome</keyword>
<protein>
    <submittedName>
        <fullName evidence="4">Transcriptional regulator with XRE-family HTH domain</fullName>
    </submittedName>
</protein>
<sequence length="230" mass="23667">MSKNPLAPLSDNLGEYLKEQRQSARLSVRQLSDLAGISNPYLSQIERGVKRPSAEILQQIAKGLSISAETLYVQAGLLDPSETPESGGNATRTAIRSDAALTSRQRQTLLEIYDSFVGATSEPAEAAVPTAASKAPATTQPATKKSGTKKPAARTSAGTKAKPAKKSTATKAKKTTASTAGTTSTGTSRRRTSAAGTRSATTKTSGATGAARTSTSGRGAAAGRNRRSDS</sequence>
<name>A0A852X661_9MICO</name>
<dbReference type="SMART" id="SM00530">
    <property type="entry name" value="HTH_XRE"/>
    <property type="match status" value="1"/>
</dbReference>
<dbReference type="RefSeq" id="WP_179462357.1">
    <property type="nucleotide sequence ID" value="NZ_JACBZX010000001.1"/>
</dbReference>
<dbReference type="SUPFAM" id="SSF47413">
    <property type="entry name" value="lambda repressor-like DNA-binding domains"/>
    <property type="match status" value="1"/>
</dbReference>
<evidence type="ECO:0000256" key="1">
    <source>
        <dbReference type="ARBA" id="ARBA00023125"/>
    </source>
</evidence>
<feature type="compositionally biased region" description="Polar residues" evidence="2">
    <location>
        <begin position="83"/>
        <end position="99"/>
    </location>
</feature>
<dbReference type="Proteomes" id="UP000592181">
    <property type="component" value="Unassembled WGS sequence"/>
</dbReference>
<evidence type="ECO:0000256" key="2">
    <source>
        <dbReference type="SAM" id="MobiDB-lite"/>
    </source>
</evidence>
<feature type="region of interest" description="Disordered" evidence="2">
    <location>
        <begin position="125"/>
        <end position="230"/>
    </location>
</feature>
<dbReference type="AlphaFoldDB" id="A0A852X661"/>
<dbReference type="GO" id="GO:0003700">
    <property type="term" value="F:DNA-binding transcription factor activity"/>
    <property type="evidence" value="ECO:0007669"/>
    <property type="project" value="TreeGrafter"/>
</dbReference>
<dbReference type="CDD" id="cd00093">
    <property type="entry name" value="HTH_XRE"/>
    <property type="match status" value="1"/>
</dbReference>
<comment type="caution">
    <text evidence="4">The sequence shown here is derived from an EMBL/GenBank/DDBJ whole genome shotgun (WGS) entry which is preliminary data.</text>
</comment>
<dbReference type="InterPro" id="IPR001387">
    <property type="entry name" value="Cro/C1-type_HTH"/>
</dbReference>
<dbReference type="InterPro" id="IPR050807">
    <property type="entry name" value="TransReg_Diox_bact_type"/>
</dbReference>
<accession>A0A852X661</accession>
<dbReference type="Pfam" id="PF01381">
    <property type="entry name" value="HTH_3"/>
    <property type="match status" value="1"/>
</dbReference>
<feature type="compositionally biased region" description="Low complexity" evidence="2">
    <location>
        <begin position="155"/>
        <end position="223"/>
    </location>
</feature>
<evidence type="ECO:0000259" key="3">
    <source>
        <dbReference type="PROSITE" id="PS50943"/>
    </source>
</evidence>
<dbReference type="InterPro" id="IPR010982">
    <property type="entry name" value="Lambda_DNA-bd_dom_sf"/>
</dbReference>
<keyword evidence="1" id="KW-0238">DNA-binding</keyword>
<dbReference type="PANTHER" id="PTHR46797:SF1">
    <property type="entry name" value="METHYLPHOSPHONATE SYNTHASE"/>
    <property type="match status" value="1"/>
</dbReference>
<evidence type="ECO:0000313" key="5">
    <source>
        <dbReference type="Proteomes" id="UP000592181"/>
    </source>
</evidence>
<feature type="domain" description="HTH cro/C1-type" evidence="3">
    <location>
        <begin position="17"/>
        <end position="71"/>
    </location>
</feature>
<organism evidence="4 5">
    <name type="scientific">Janibacter alkaliphilus</name>
    <dbReference type="NCBI Taxonomy" id="1069963"/>
    <lineage>
        <taxon>Bacteria</taxon>
        <taxon>Bacillati</taxon>
        <taxon>Actinomycetota</taxon>
        <taxon>Actinomycetes</taxon>
        <taxon>Micrococcales</taxon>
        <taxon>Intrasporangiaceae</taxon>
        <taxon>Janibacter</taxon>
    </lineage>
</organism>
<proteinExistence type="predicted"/>
<evidence type="ECO:0000313" key="4">
    <source>
        <dbReference type="EMBL" id="NYG36920.1"/>
    </source>
</evidence>
<dbReference type="PANTHER" id="PTHR46797">
    <property type="entry name" value="HTH-TYPE TRANSCRIPTIONAL REGULATOR"/>
    <property type="match status" value="1"/>
</dbReference>
<reference evidence="4 5" key="1">
    <citation type="submission" date="2020-07" db="EMBL/GenBank/DDBJ databases">
        <title>Sequencing the genomes of 1000 actinobacteria strains.</title>
        <authorList>
            <person name="Klenk H.-P."/>
        </authorList>
    </citation>
    <scope>NUCLEOTIDE SEQUENCE [LARGE SCALE GENOMIC DNA]</scope>
    <source>
        <strain evidence="4 5">DSM 24723</strain>
    </source>
</reference>
<feature type="compositionally biased region" description="Low complexity" evidence="2">
    <location>
        <begin position="125"/>
        <end position="145"/>
    </location>
</feature>
<dbReference type="Gene3D" id="1.10.260.40">
    <property type="entry name" value="lambda repressor-like DNA-binding domains"/>
    <property type="match status" value="1"/>
</dbReference>
<dbReference type="EMBL" id="JACBZX010000001">
    <property type="protein sequence ID" value="NYG36920.1"/>
    <property type="molecule type" value="Genomic_DNA"/>
</dbReference>
<feature type="region of interest" description="Disordered" evidence="2">
    <location>
        <begin position="79"/>
        <end position="99"/>
    </location>
</feature>
<dbReference type="GO" id="GO:0005829">
    <property type="term" value="C:cytosol"/>
    <property type="evidence" value="ECO:0007669"/>
    <property type="project" value="TreeGrafter"/>
</dbReference>
<gene>
    <name evidence="4" type="ORF">BJY28_001389</name>
</gene>
<dbReference type="PROSITE" id="PS50943">
    <property type="entry name" value="HTH_CROC1"/>
    <property type="match status" value="1"/>
</dbReference>
<dbReference type="GO" id="GO:0003677">
    <property type="term" value="F:DNA binding"/>
    <property type="evidence" value="ECO:0007669"/>
    <property type="project" value="UniProtKB-KW"/>
</dbReference>